<keyword evidence="2" id="KW-1185">Reference proteome</keyword>
<dbReference type="PANTHER" id="PTHR42905:SF16">
    <property type="entry name" value="CARBOXYPHOSPHONOENOLPYRUVATE PHOSPHONOMUTASE-LIKE PROTEIN (AFU_ORTHOLOGUE AFUA_5G07230)"/>
    <property type="match status" value="1"/>
</dbReference>
<name>A0A1M5IV91_9ACTN</name>
<dbReference type="CDD" id="cd00377">
    <property type="entry name" value="ICL_PEPM"/>
    <property type="match status" value="1"/>
</dbReference>
<evidence type="ECO:0000313" key="2">
    <source>
        <dbReference type="Proteomes" id="UP000186132"/>
    </source>
</evidence>
<keyword evidence="1" id="KW-0456">Lyase</keyword>
<gene>
    <name evidence="1" type="ORF">SAMN05443575_2001</name>
</gene>
<dbReference type="STRING" id="1206085.SAMN05443575_2001"/>
<sequence>MTELFRSLHVPGHPLVLVNAWDAGSARVVEAAGATAVATTSAGVAWSLGVRDGDALDRDTALAAVRRIVTAVGVPVSADCESGFADDPAGVGETIGLLVATGAAGVNLEDAWHGGPTPLRETADQTARLAAARAAAGTELFVNARVDTYLRDVGDPEGRLADTAARAAAYLDAGADGIFVPGVVDPATVASLVDAIDAPLNILVGPGAPPVTELAALGVARISLGSSVAAAAYGLARNAVREVLASGTYESSADALPYGELNGLFG</sequence>
<protein>
    <submittedName>
        <fullName evidence="1">2-Methylisocitrate lyase, PEP mutase family</fullName>
    </submittedName>
</protein>
<dbReference type="PANTHER" id="PTHR42905">
    <property type="entry name" value="PHOSPHOENOLPYRUVATE CARBOXYLASE"/>
    <property type="match status" value="1"/>
</dbReference>
<accession>A0A1M5IV91</accession>
<dbReference type="InterPro" id="IPR039556">
    <property type="entry name" value="ICL/PEPM"/>
</dbReference>
<evidence type="ECO:0000313" key="1">
    <source>
        <dbReference type="EMBL" id="SHG31693.1"/>
    </source>
</evidence>
<dbReference type="EMBL" id="FQVU01000002">
    <property type="protein sequence ID" value="SHG31693.1"/>
    <property type="molecule type" value="Genomic_DNA"/>
</dbReference>
<organism evidence="1 2">
    <name type="scientific">Jatrophihabitans endophyticus</name>
    <dbReference type="NCBI Taxonomy" id="1206085"/>
    <lineage>
        <taxon>Bacteria</taxon>
        <taxon>Bacillati</taxon>
        <taxon>Actinomycetota</taxon>
        <taxon>Actinomycetes</taxon>
        <taxon>Jatrophihabitantales</taxon>
        <taxon>Jatrophihabitantaceae</taxon>
        <taxon>Jatrophihabitans</taxon>
    </lineage>
</organism>
<dbReference type="SUPFAM" id="SSF51621">
    <property type="entry name" value="Phosphoenolpyruvate/pyruvate domain"/>
    <property type="match status" value="1"/>
</dbReference>
<dbReference type="GO" id="GO:0016829">
    <property type="term" value="F:lyase activity"/>
    <property type="evidence" value="ECO:0007669"/>
    <property type="project" value="UniProtKB-KW"/>
</dbReference>
<dbReference type="OrthoDB" id="9780430at2"/>
<dbReference type="Proteomes" id="UP000186132">
    <property type="component" value="Unassembled WGS sequence"/>
</dbReference>
<dbReference type="Gene3D" id="6.10.250.2750">
    <property type="match status" value="1"/>
</dbReference>
<dbReference type="InterPro" id="IPR015813">
    <property type="entry name" value="Pyrv/PenolPyrv_kinase-like_dom"/>
</dbReference>
<dbReference type="InterPro" id="IPR040442">
    <property type="entry name" value="Pyrv_kinase-like_dom_sf"/>
</dbReference>
<dbReference type="Pfam" id="PF13714">
    <property type="entry name" value="PEP_mutase"/>
    <property type="match status" value="1"/>
</dbReference>
<reference evidence="1 2" key="1">
    <citation type="submission" date="2016-11" db="EMBL/GenBank/DDBJ databases">
        <authorList>
            <person name="Jaros S."/>
            <person name="Januszkiewicz K."/>
            <person name="Wedrychowicz H."/>
        </authorList>
    </citation>
    <scope>NUCLEOTIDE SEQUENCE [LARGE SCALE GENOMIC DNA]</scope>
    <source>
        <strain evidence="1 2">DSM 45627</strain>
    </source>
</reference>
<proteinExistence type="predicted"/>
<dbReference type="RefSeq" id="WP_073389246.1">
    <property type="nucleotide sequence ID" value="NZ_FQVU01000002.1"/>
</dbReference>
<dbReference type="Gene3D" id="3.20.20.60">
    <property type="entry name" value="Phosphoenolpyruvate-binding domains"/>
    <property type="match status" value="1"/>
</dbReference>
<dbReference type="AlphaFoldDB" id="A0A1M5IV91"/>